<protein>
    <submittedName>
        <fullName evidence="2">ADP-ribosylglycohydrolase family protein</fullName>
    </submittedName>
</protein>
<feature type="region of interest" description="Disordered" evidence="1">
    <location>
        <begin position="294"/>
        <end position="317"/>
    </location>
</feature>
<dbReference type="RefSeq" id="WP_193380240.1">
    <property type="nucleotide sequence ID" value="NZ_JABXWF010000005.1"/>
</dbReference>
<dbReference type="Pfam" id="PF03747">
    <property type="entry name" value="ADP_ribosyl_GH"/>
    <property type="match status" value="1"/>
</dbReference>
<accession>A0ABU4MSG6</accession>
<evidence type="ECO:0000313" key="3">
    <source>
        <dbReference type="Proteomes" id="UP001282474"/>
    </source>
</evidence>
<evidence type="ECO:0000313" key="2">
    <source>
        <dbReference type="EMBL" id="MDX3040413.1"/>
    </source>
</evidence>
<dbReference type="Proteomes" id="UP001282474">
    <property type="component" value="Unassembled WGS sequence"/>
</dbReference>
<dbReference type="EMBL" id="JARAWJ010000019">
    <property type="protein sequence ID" value="MDX3040413.1"/>
    <property type="molecule type" value="Genomic_DNA"/>
</dbReference>
<dbReference type="InterPro" id="IPR005502">
    <property type="entry name" value="Ribosyl_crysJ1"/>
</dbReference>
<proteinExistence type="predicted"/>
<reference evidence="2 3" key="1">
    <citation type="journal article" date="2023" name="Microb. Genom.">
        <title>Mesoterricola silvestris gen. nov., sp. nov., Mesoterricola sediminis sp. nov., Geothrix oryzae sp. nov., Geothrix edaphica sp. nov., Geothrix rubra sp. nov., and Geothrix limicola sp. nov., six novel members of Acidobacteriota isolated from soils.</title>
        <authorList>
            <person name="Weisberg A.J."/>
            <person name="Pearce E."/>
            <person name="Kramer C.G."/>
            <person name="Chang J.H."/>
            <person name="Clarke C.R."/>
        </authorList>
    </citation>
    <scope>NUCLEOTIDE SEQUENCE [LARGE SCALE GENOMIC DNA]</scope>
    <source>
        <strain evidence="2 3">NE20-4-1</strain>
    </source>
</reference>
<dbReference type="PANTHER" id="PTHR16222:SF12">
    <property type="entry name" value="ADP-RIBOSYLGLYCOHYDROLASE-RELATED"/>
    <property type="match status" value="1"/>
</dbReference>
<evidence type="ECO:0000256" key="1">
    <source>
        <dbReference type="SAM" id="MobiDB-lite"/>
    </source>
</evidence>
<dbReference type="Gene3D" id="1.10.4080.10">
    <property type="entry name" value="ADP-ribosylation/Crystallin J1"/>
    <property type="match status" value="1"/>
</dbReference>
<sequence>MTGPDHARAGLDGLVMGDAFGDSWFTRSDEDAEALWAAREPRPRPWPWTDDSAMAFVLFAHLTTHGEVRPDALAAEFAAEYDRDPARGYGPSMHSVLRGIHEGGDWRDVTTARFGGQGSHGNGAAMRVAPLGAWFRDDLPAAREQARLSALTTHAHPEAVAGAVAVAVAAALAAAAEGPDAPPRAEFLREVADHVPDSDVRARLLVAAAFPDRTSVRHAASVLGSGTLISAPDTVPFALWSAAGHLDDLTEALWQTVAGWGDRDTTCAIAGGVVASRTGTADVPPAWHEAREPLPAWSRWQAPSPSSHPVPHRSADA</sequence>
<name>A0ABU4MSG6_9ACTN</name>
<dbReference type="InterPro" id="IPR036705">
    <property type="entry name" value="Ribosyl_crysJ1_sf"/>
</dbReference>
<comment type="caution">
    <text evidence="2">The sequence shown here is derived from an EMBL/GenBank/DDBJ whole genome shotgun (WGS) entry which is preliminary data.</text>
</comment>
<gene>
    <name evidence="2" type="ORF">PV383_25005</name>
</gene>
<dbReference type="SUPFAM" id="SSF101478">
    <property type="entry name" value="ADP-ribosylglycohydrolase"/>
    <property type="match status" value="1"/>
</dbReference>
<keyword evidence="3" id="KW-1185">Reference proteome</keyword>
<organism evidence="2 3">
    <name type="scientific">Streptomyces caniscabiei</name>
    <dbReference type="NCBI Taxonomy" id="2746961"/>
    <lineage>
        <taxon>Bacteria</taxon>
        <taxon>Bacillati</taxon>
        <taxon>Actinomycetota</taxon>
        <taxon>Actinomycetes</taxon>
        <taxon>Kitasatosporales</taxon>
        <taxon>Streptomycetaceae</taxon>
        <taxon>Streptomyces</taxon>
    </lineage>
</organism>
<dbReference type="InterPro" id="IPR050792">
    <property type="entry name" value="ADP-ribosylglycohydrolase"/>
</dbReference>
<dbReference type="PANTHER" id="PTHR16222">
    <property type="entry name" value="ADP-RIBOSYLGLYCOHYDROLASE"/>
    <property type="match status" value="1"/>
</dbReference>